<protein>
    <recommendedName>
        <fullName evidence="4">Nucleoside triphosphate pyrophosphatase</fullName>
        <ecNumber evidence="4">3.6.1.9</ecNumber>
    </recommendedName>
    <alternativeName>
        <fullName evidence="4">Nucleotide pyrophosphatase</fullName>
        <shortName evidence="4">Nucleotide PPase</shortName>
    </alternativeName>
</protein>
<dbReference type="GO" id="GO:0005737">
    <property type="term" value="C:cytoplasm"/>
    <property type="evidence" value="ECO:0007669"/>
    <property type="project" value="UniProtKB-SubCell"/>
</dbReference>
<keyword evidence="3 4" id="KW-0546">Nucleotide metabolism</keyword>
<comment type="catalytic activity">
    <reaction evidence="4">
        <text>a ribonucleoside 5'-triphosphate + H2O = a ribonucleoside 5'-phosphate + diphosphate + H(+)</text>
        <dbReference type="Rhea" id="RHEA:23996"/>
        <dbReference type="ChEBI" id="CHEBI:15377"/>
        <dbReference type="ChEBI" id="CHEBI:15378"/>
        <dbReference type="ChEBI" id="CHEBI:33019"/>
        <dbReference type="ChEBI" id="CHEBI:58043"/>
        <dbReference type="ChEBI" id="CHEBI:61557"/>
        <dbReference type="EC" id="3.6.1.9"/>
    </reaction>
</comment>
<dbReference type="AlphaFoldDB" id="A0A4Q6Y5X3"/>
<reference evidence="5 6" key="1">
    <citation type="submission" date="2019-02" db="EMBL/GenBank/DDBJ databases">
        <authorList>
            <person name="Li Y."/>
        </authorList>
    </citation>
    <scope>NUCLEOTIDE SEQUENCE [LARGE SCALE GENOMIC DNA]</scope>
    <source>
        <strain evidence="5 6">3-7</strain>
    </source>
</reference>
<comment type="caution">
    <text evidence="5">The sequence shown here is derived from an EMBL/GenBank/DDBJ whole genome shotgun (WGS) entry which is preliminary data.</text>
</comment>
<dbReference type="GO" id="GO:0047429">
    <property type="term" value="F:nucleoside triphosphate diphosphatase activity"/>
    <property type="evidence" value="ECO:0007669"/>
    <property type="project" value="UniProtKB-EC"/>
</dbReference>
<comment type="cofactor">
    <cofactor evidence="1 4">
        <name>a divalent metal cation</name>
        <dbReference type="ChEBI" id="CHEBI:60240"/>
    </cofactor>
</comment>
<gene>
    <name evidence="5" type="primary">maf</name>
    <name evidence="5" type="ORF">EWE75_06600</name>
</gene>
<dbReference type="OrthoDB" id="9813962at2"/>
<accession>A0A4Q6Y5X3</accession>
<organism evidence="5 6">
    <name type="scientific">Sphingomonas populi</name>
    <dbReference type="NCBI Taxonomy" id="2484750"/>
    <lineage>
        <taxon>Bacteria</taxon>
        <taxon>Pseudomonadati</taxon>
        <taxon>Pseudomonadota</taxon>
        <taxon>Alphaproteobacteria</taxon>
        <taxon>Sphingomonadales</taxon>
        <taxon>Sphingomonadaceae</taxon>
        <taxon>Sphingomonas</taxon>
    </lineage>
</organism>
<dbReference type="PANTHER" id="PTHR43213:SF5">
    <property type="entry name" value="BIFUNCTIONAL DTTP_UTP PYROPHOSPHATASE_METHYLTRANSFERASE PROTEIN-RELATED"/>
    <property type="match status" value="1"/>
</dbReference>
<comment type="similarity">
    <text evidence="4">Belongs to the Maf family.</text>
</comment>
<dbReference type="GO" id="GO:0009117">
    <property type="term" value="P:nucleotide metabolic process"/>
    <property type="evidence" value="ECO:0007669"/>
    <property type="project" value="UniProtKB-KW"/>
</dbReference>
<evidence type="ECO:0000256" key="1">
    <source>
        <dbReference type="ARBA" id="ARBA00001968"/>
    </source>
</evidence>
<dbReference type="RefSeq" id="WP_130155866.1">
    <property type="nucleotide sequence ID" value="NZ_SGIS01000007.1"/>
</dbReference>
<feature type="active site" description="Proton acceptor" evidence="4">
    <location>
        <position position="74"/>
    </location>
</feature>
<keyword evidence="4" id="KW-0963">Cytoplasm</keyword>
<keyword evidence="6" id="KW-1185">Reference proteome</keyword>
<comment type="subcellular location">
    <subcellularLocation>
        <location evidence="4">Cytoplasm</location>
    </subcellularLocation>
</comment>
<dbReference type="CDD" id="cd00555">
    <property type="entry name" value="Maf"/>
    <property type="match status" value="1"/>
</dbReference>
<dbReference type="SUPFAM" id="SSF52972">
    <property type="entry name" value="ITPase-like"/>
    <property type="match status" value="1"/>
</dbReference>
<dbReference type="Gene3D" id="3.90.950.10">
    <property type="match status" value="1"/>
</dbReference>
<dbReference type="Proteomes" id="UP000292085">
    <property type="component" value="Unassembled WGS sequence"/>
</dbReference>
<keyword evidence="2 4" id="KW-0378">Hydrolase</keyword>
<sequence length="198" mass="21448">MRLILASQSASRRAMLSAAMVPFEAVAAGVDEESAKAALRAEGLPARDLADALAELKALRVSQRNPQALVLGSDSIVELDDGTMLDKPVSRENAAEHLRRLSGKRHDLVSAAVIAEGGRPVWRVVDRAKMHVRTLSDAFIERYLDAEWPAISGCVGCYRIEGPGAQLFSRIEGSQFTVLGLPLLQVLDYLRVRGVMTA</sequence>
<dbReference type="Pfam" id="PF02545">
    <property type="entry name" value="Maf"/>
    <property type="match status" value="1"/>
</dbReference>
<dbReference type="PANTHER" id="PTHR43213">
    <property type="entry name" value="BIFUNCTIONAL DTTP/UTP PYROPHOSPHATASE/METHYLTRANSFERASE PROTEIN-RELATED"/>
    <property type="match status" value="1"/>
</dbReference>
<dbReference type="PIRSF" id="PIRSF006305">
    <property type="entry name" value="Maf"/>
    <property type="match status" value="1"/>
</dbReference>
<dbReference type="InterPro" id="IPR029001">
    <property type="entry name" value="ITPase-like_fam"/>
</dbReference>
<dbReference type="EMBL" id="SGIS01000007">
    <property type="protein sequence ID" value="RZF65334.1"/>
    <property type="molecule type" value="Genomic_DNA"/>
</dbReference>
<dbReference type="HAMAP" id="MF_00528">
    <property type="entry name" value="Maf"/>
    <property type="match status" value="1"/>
</dbReference>
<comment type="function">
    <text evidence="4">Nucleoside triphosphate pyrophosphatase. May have a dual role in cell division arrest and in preventing the incorporation of modified nucleotides into cellular nucleic acids.</text>
</comment>
<proteinExistence type="inferred from homology"/>
<dbReference type="NCBIfam" id="TIGR00172">
    <property type="entry name" value="maf"/>
    <property type="match status" value="1"/>
</dbReference>
<evidence type="ECO:0000256" key="2">
    <source>
        <dbReference type="ARBA" id="ARBA00022801"/>
    </source>
</evidence>
<name>A0A4Q6Y5X3_9SPHN</name>
<evidence type="ECO:0000256" key="3">
    <source>
        <dbReference type="ARBA" id="ARBA00023080"/>
    </source>
</evidence>
<dbReference type="EC" id="3.6.1.9" evidence="4"/>
<evidence type="ECO:0000313" key="6">
    <source>
        <dbReference type="Proteomes" id="UP000292085"/>
    </source>
</evidence>
<evidence type="ECO:0000313" key="5">
    <source>
        <dbReference type="EMBL" id="RZF65334.1"/>
    </source>
</evidence>
<comment type="caution">
    <text evidence="4">Lacks conserved residue(s) required for the propagation of feature annotation.</text>
</comment>
<evidence type="ECO:0000256" key="4">
    <source>
        <dbReference type="HAMAP-Rule" id="MF_00528"/>
    </source>
</evidence>
<comment type="catalytic activity">
    <reaction evidence="4">
        <text>a 2'-deoxyribonucleoside 5'-triphosphate + H2O = a 2'-deoxyribonucleoside 5'-phosphate + diphosphate + H(+)</text>
        <dbReference type="Rhea" id="RHEA:44644"/>
        <dbReference type="ChEBI" id="CHEBI:15377"/>
        <dbReference type="ChEBI" id="CHEBI:15378"/>
        <dbReference type="ChEBI" id="CHEBI:33019"/>
        <dbReference type="ChEBI" id="CHEBI:61560"/>
        <dbReference type="ChEBI" id="CHEBI:65317"/>
        <dbReference type="EC" id="3.6.1.9"/>
    </reaction>
</comment>
<dbReference type="InterPro" id="IPR003697">
    <property type="entry name" value="Maf-like"/>
</dbReference>